<evidence type="ECO:0000313" key="3">
    <source>
        <dbReference type="Proteomes" id="UP000789901"/>
    </source>
</evidence>
<evidence type="ECO:0000256" key="1">
    <source>
        <dbReference type="SAM" id="MobiDB-lite"/>
    </source>
</evidence>
<sequence>VQRILKFRGFFHDVEQISKIFAPIQAAILQLEKANCTMADCFIQLLSYSTKNKTEDELVAIIQESYLFDNENYSEEIENDNENSELDDNNDLVTDNQYTSNKENNNSDIAMNGNYKFNLEDLIHD</sequence>
<dbReference type="EMBL" id="CAJVQB010022726">
    <property type="protein sequence ID" value="CAG8800239.1"/>
    <property type="molecule type" value="Genomic_DNA"/>
</dbReference>
<evidence type="ECO:0000313" key="2">
    <source>
        <dbReference type="EMBL" id="CAG8800239.1"/>
    </source>
</evidence>
<gene>
    <name evidence="2" type="ORF">GMARGA_LOCUS22938</name>
</gene>
<feature type="compositionally biased region" description="Acidic residues" evidence="1">
    <location>
        <begin position="76"/>
        <end position="90"/>
    </location>
</feature>
<accession>A0ABN7VUC3</accession>
<feature type="region of interest" description="Disordered" evidence="1">
    <location>
        <begin position="76"/>
        <end position="107"/>
    </location>
</feature>
<name>A0ABN7VUC3_GIGMA</name>
<proteinExistence type="predicted"/>
<keyword evidence="3" id="KW-1185">Reference proteome</keyword>
<organism evidence="2 3">
    <name type="scientific">Gigaspora margarita</name>
    <dbReference type="NCBI Taxonomy" id="4874"/>
    <lineage>
        <taxon>Eukaryota</taxon>
        <taxon>Fungi</taxon>
        <taxon>Fungi incertae sedis</taxon>
        <taxon>Mucoromycota</taxon>
        <taxon>Glomeromycotina</taxon>
        <taxon>Glomeromycetes</taxon>
        <taxon>Diversisporales</taxon>
        <taxon>Gigasporaceae</taxon>
        <taxon>Gigaspora</taxon>
    </lineage>
</organism>
<feature type="compositionally biased region" description="Polar residues" evidence="1">
    <location>
        <begin position="93"/>
        <end position="107"/>
    </location>
</feature>
<dbReference type="Proteomes" id="UP000789901">
    <property type="component" value="Unassembled WGS sequence"/>
</dbReference>
<feature type="non-terminal residue" evidence="2">
    <location>
        <position position="1"/>
    </location>
</feature>
<comment type="caution">
    <text evidence="2">The sequence shown here is derived from an EMBL/GenBank/DDBJ whole genome shotgun (WGS) entry which is preliminary data.</text>
</comment>
<reference evidence="2 3" key="1">
    <citation type="submission" date="2021-06" db="EMBL/GenBank/DDBJ databases">
        <authorList>
            <person name="Kallberg Y."/>
            <person name="Tangrot J."/>
            <person name="Rosling A."/>
        </authorList>
    </citation>
    <scope>NUCLEOTIDE SEQUENCE [LARGE SCALE GENOMIC DNA]</scope>
    <source>
        <strain evidence="2 3">120-4 pot B 10/14</strain>
    </source>
</reference>
<protein>
    <submittedName>
        <fullName evidence="2">14223_t:CDS:1</fullName>
    </submittedName>
</protein>